<dbReference type="HOGENOM" id="CLU_2750608_0_0_9"/>
<organism evidence="2 3">
    <name type="scientific">Enterocloster bolteae (strain ATCC BAA-613 / DSM 15670 / CCUG 46953 / JCM 12243 / WAL 16351)</name>
    <name type="common">Clostridium bolteae</name>
    <dbReference type="NCBI Taxonomy" id="411902"/>
    <lineage>
        <taxon>Bacteria</taxon>
        <taxon>Bacillati</taxon>
        <taxon>Bacillota</taxon>
        <taxon>Clostridia</taxon>
        <taxon>Lachnospirales</taxon>
        <taxon>Lachnospiraceae</taxon>
        <taxon>Enterocloster</taxon>
    </lineage>
</organism>
<dbReference type="AlphaFoldDB" id="A8S1V4"/>
<name>A8S1V4_ENTBW</name>
<evidence type="ECO:0000313" key="3">
    <source>
        <dbReference type="Proteomes" id="UP000005396"/>
    </source>
</evidence>
<feature type="transmembrane region" description="Helical" evidence="1">
    <location>
        <begin position="21"/>
        <end position="41"/>
    </location>
</feature>
<evidence type="ECO:0000313" key="2">
    <source>
        <dbReference type="EMBL" id="EDP13615.1"/>
    </source>
</evidence>
<comment type="caution">
    <text evidence="2">The sequence shown here is derived from an EMBL/GenBank/DDBJ whole genome shotgun (WGS) entry which is preliminary data.</text>
</comment>
<keyword evidence="1" id="KW-1133">Transmembrane helix</keyword>
<sequence>MVYFKRESKGYVRPCSIITGLWYSCSSLCYAAITIGLSISLQPSFSDTVVFIVYHIREKMYALFSFYKQV</sequence>
<dbReference type="PROSITE" id="PS51257">
    <property type="entry name" value="PROKAR_LIPOPROTEIN"/>
    <property type="match status" value="1"/>
</dbReference>
<reference evidence="2 3" key="1">
    <citation type="submission" date="2007-08" db="EMBL/GenBank/DDBJ databases">
        <authorList>
            <person name="Fulton L."/>
            <person name="Clifton S."/>
            <person name="Fulton B."/>
            <person name="Xu J."/>
            <person name="Minx P."/>
            <person name="Pepin K.H."/>
            <person name="Johnson M."/>
            <person name="Thiruvilangam P."/>
            <person name="Bhonagiri V."/>
            <person name="Nash W.E."/>
            <person name="Mardis E.R."/>
            <person name="Wilson R.K."/>
        </authorList>
    </citation>
    <scope>NUCLEOTIDE SEQUENCE [LARGE SCALE GENOMIC DNA]</scope>
    <source>
        <strain evidence="3">ATCC BAA-613 / DSM 15670 / CCUG 46953 / JCM 12243 / WAL 16351</strain>
    </source>
</reference>
<gene>
    <name evidence="2" type="ORF">CLOBOL_06180</name>
</gene>
<keyword evidence="1" id="KW-0812">Transmembrane</keyword>
<dbReference type="EMBL" id="ABCC02000047">
    <property type="protein sequence ID" value="EDP13615.1"/>
    <property type="molecule type" value="Genomic_DNA"/>
</dbReference>
<protein>
    <submittedName>
        <fullName evidence="2">Uncharacterized protein</fullName>
    </submittedName>
</protein>
<dbReference type="PaxDb" id="411902-CLOBOL_06180"/>
<accession>A8S1V4</accession>
<proteinExistence type="predicted"/>
<evidence type="ECO:0000256" key="1">
    <source>
        <dbReference type="SAM" id="Phobius"/>
    </source>
</evidence>
<keyword evidence="1" id="KW-0472">Membrane</keyword>
<dbReference type="Proteomes" id="UP000005396">
    <property type="component" value="Unassembled WGS sequence"/>
</dbReference>
<reference evidence="2 3" key="2">
    <citation type="submission" date="2007-09" db="EMBL/GenBank/DDBJ databases">
        <title>Draft genome sequence of Clostridium bolteae (ATCC BAA-613).</title>
        <authorList>
            <person name="Sudarsanam P."/>
            <person name="Ley R."/>
            <person name="Guruge J."/>
            <person name="Turnbaugh P.J."/>
            <person name="Mahowald M."/>
            <person name="Liep D."/>
            <person name="Gordon J."/>
        </authorList>
    </citation>
    <scope>NUCLEOTIDE SEQUENCE [LARGE SCALE GENOMIC DNA]</scope>
    <source>
        <strain evidence="3">ATCC BAA-613 / DSM 15670 / CCUG 46953 / JCM 12243 / WAL 16351</strain>
    </source>
</reference>